<dbReference type="Gene3D" id="1.25.40.10">
    <property type="entry name" value="Tetratricopeptide repeat domain"/>
    <property type="match status" value="2"/>
</dbReference>
<dbReference type="SMART" id="SM00028">
    <property type="entry name" value="TPR"/>
    <property type="match status" value="4"/>
</dbReference>
<evidence type="ECO:0000313" key="3">
    <source>
        <dbReference type="Proteomes" id="UP001622557"/>
    </source>
</evidence>
<dbReference type="SUPFAM" id="SSF52540">
    <property type="entry name" value="P-loop containing nucleoside triphosphate hydrolases"/>
    <property type="match status" value="1"/>
</dbReference>
<proteinExistence type="predicted"/>
<sequence length="818" mass="87586">MGASPSDTQQALLAALAAGGADPDTPARRELARVVETAARADPALARLWPPDARGPHRPGTPPWHELARELTAAALRDPATRGALTDWLRRHAPSPPPPAAPGPVPGTTANAVGGNAVLHGPSVQARDIHGGIHFHPPAEAPRPRPPVPRQLPPVTARFMDREADRRALDALRAQHPPHAAQVVVVSGLAGVGKTTFACHWLHEHADSFPDGQLYADLAGQAVDGESGPASPTTVLEAFLIALGVSSLPAGTAQRSALWRSMTSGLRLAVLLDNAFTAAQVRPLLSGSPAGITLVTSRNNLTGLRVDGASLHRLEGLPAESAVRLLAVGGGARVAREPAAAHEVVRLCGGLPLTVGLASAQLAIRPHHSVSALADRLSRGQGAVDLLRVDGEAVMRTALDMAYDVLPEASARLYRRMGVLPTDRHDVWMLTAVAADDEPPRDAEHLTDIAVHALVEANLVEETGPGTYRFHDLVQPHARRLGEEREDPARREEVLRRFVGWCLSTAASAEHLLTPSHRLPGHDLPAGSVPPTPLDGPDEALAWLDTHRNGLMGAVRHCARAGWHSDCWRLTDLIWPLFVRLRPTEMWIEAHRLGLEAARRSGSRPGVGRMLTSGAIGLRNAGEYAEAADWYRQALELATADADVRQQAQALSGLGHIALLTDGPDEARGHFEEALRLRESIGYLRGAALTRRRLGETELAAGDPATAAAHLRRARADLDALGEAYEATRALALLGHVLVRAGDFAEGTRLLREALPRFRAGSARSEHWEARCLEWLGRAAESRGDREEAVGHYAAARDLLGRLSPADADRLDDRLRQL</sequence>
<dbReference type="GeneID" id="97282783"/>
<dbReference type="InterPro" id="IPR019734">
    <property type="entry name" value="TPR_rpt"/>
</dbReference>
<feature type="region of interest" description="Disordered" evidence="1">
    <location>
        <begin position="89"/>
        <end position="115"/>
    </location>
</feature>
<feature type="compositionally biased region" description="Pro residues" evidence="1">
    <location>
        <begin position="94"/>
        <end position="105"/>
    </location>
</feature>
<accession>A0ABZ1KRU8</accession>
<dbReference type="PRINTS" id="PR00364">
    <property type="entry name" value="DISEASERSIST"/>
</dbReference>
<gene>
    <name evidence="2" type="ORF">OG350_20135</name>
</gene>
<dbReference type="SUPFAM" id="SSF48452">
    <property type="entry name" value="TPR-like"/>
    <property type="match status" value="1"/>
</dbReference>
<evidence type="ECO:0000313" key="2">
    <source>
        <dbReference type="EMBL" id="WTQ82469.1"/>
    </source>
</evidence>
<dbReference type="PANTHER" id="PTHR47691">
    <property type="entry name" value="REGULATOR-RELATED"/>
    <property type="match status" value="1"/>
</dbReference>
<dbReference type="InterPro" id="IPR011990">
    <property type="entry name" value="TPR-like_helical_dom_sf"/>
</dbReference>
<dbReference type="Gene3D" id="3.40.50.300">
    <property type="entry name" value="P-loop containing nucleotide triphosphate hydrolases"/>
    <property type="match status" value="1"/>
</dbReference>
<dbReference type="EMBL" id="CP108164">
    <property type="protein sequence ID" value="WTQ82469.1"/>
    <property type="molecule type" value="Genomic_DNA"/>
</dbReference>
<reference evidence="2 3" key="1">
    <citation type="submission" date="2022-10" db="EMBL/GenBank/DDBJ databases">
        <title>The complete genomes of actinobacterial strains from the NBC collection.</title>
        <authorList>
            <person name="Joergensen T.S."/>
            <person name="Alvarez Arevalo M."/>
            <person name="Sterndorff E.B."/>
            <person name="Faurdal D."/>
            <person name="Vuksanovic O."/>
            <person name="Mourched A.-S."/>
            <person name="Charusanti P."/>
            <person name="Shaw S."/>
            <person name="Blin K."/>
            <person name="Weber T."/>
        </authorList>
    </citation>
    <scope>NUCLEOTIDE SEQUENCE [LARGE SCALE GENOMIC DNA]</scope>
    <source>
        <strain evidence="2 3">NBC_00156</strain>
    </source>
</reference>
<dbReference type="Pfam" id="PF13424">
    <property type="entry name" value="TPR_12"/>
    <property type="match status" value="1"/>
</dbReference>
<protein>
    <submittedName>
        <fullName evidence="2">Tetratricopeptide repeat protein</fullName>
    </submittedName>
</protein>
<keyword evidence="3" id="KW-1185">Reference proteome</keyword>
<dbReference type="Proteomes" id="UP001622557">
    <property type="component" value="Chromosome"/>
</dbReference>
<organism evidence="2 3">
    <name type="scientific">Streptomyces achromogenes</name>
    <dbReference type="NCBI Taxonomy" id="67255"/>
    <lineage>
        <taxon>Bacteria</taxon>
        <taxon>Bacillati</taxon>
        <taxon>Actinomycetota</taxon>
        <taxon>Actinomycetes</taxon>
        <taxon>Kitasatosporales</taxon>
        <taxon>Streptomycetaceae</taxon>
        <taxon>Streptomyces</taxon>
    </lineage>
</organism>
<dbReference type="InterPro" id="IPR027417">
    <property type="entry name" value="P-loop_NTPase"/>
</dbReference>
<dbReference type="RefSeq" id="WP_405448557.1">
    <property type="nucleotide sequence ID" value="NZ_CP108164.1"/>
</dbReference>
<name>A0ABZ1KRU8_STRAH</name>
<dbReference type="PANTHER" id="PTHR47691:SF3">
    <property type="entry name" value="HTH-TYPE TRANSCRIPTIONAL REGULATOR RV0890C-RELATED"/>
    <property type="match status" value="1"/>
</dbReference>
<evidence type="ECO:0000256" key="1">
    <source>
        <dbReference type="SAM" id="MobiDB-lite"/>
    </source>
</evidence>